<dbReference type="AlphaFoldDB" id="A0AAD5R0A5"/>
<reference evidence="1" key="1">
    <citation type="submission" date="2021-06" db="EMBL/GenBank/DDBJ databases">
        <title>Parelaphostrongylus tenuis whole genome reference sequence.</title>
        <authorList>
            <person name="Garwood T.J."/>
            <person name="Larsen P.A."/>
            <person name="Fountain-Jones N.M."/>
            <person name="Garbe J.R."/>
            <person name="Macchietto M.G."/>
            <person name="Kania S.A."/>
            <person name="Gerhold R.W."/>
            <person name="Richards J.E."/>
            <person name="Wolf T.M."/>
        </authorList>
    </citation>
    <scope>NUCLEOTIDE SEQUENCE</scope>
    <source>
        <strain evidence="1">MNPRO001-30</strain>
        <tissue evidence="1">Meninges</tissue>
    </source>
</reference>
<comment type="caution">
    <text evidence="1">The sequence shown here is derived from an EMBL/GenBank/DDBJ whole genome shotgun (WGS) entry which is preliminary data.</text>
</comment>
<dbReference type="Proteomes" id="UP001196413">
    <property type="component" value="Unassembled WGS sequence"/>
</dbReference>
<keyword evidence="2" id="KW-1185">Reference proteome</keyword>
<proteinExistence type="predicted"/>
<dbReference type="EMBL" id="JAHQIW010005749">
    <property type="protein sequence ID" value="KAJ1367038.1"/>
    <property type="molecule type" value="Genomic_DNA"/>
</dbReference>
<evidence type="ECO:0000313" key="2">
    <source>
        <dbReference type="Proteomes" id="UP001196413"/>
    </source>
</evidence>
<sequence>MDTFDDILSRICSAELISQDDEVIDDVYLPIERHEPLYCAERRAGWCGKHRHRISRRSSHRLSNGLSICDTQSNIEH</sequence>
<evidence type="ECO:0000313" key="1">
    <source>
        <dbReference type="EMBL" id="KAJ1367038.1"/>
    </source>
</evidence>
<accession>A0AAD5R0A5</accession>
<gene>
    <name evidence="1" type="ORF">KIN20_027876</name>
</gene>
<organism evidence="1 2">
    <name type="scientific">Parelaphostrongylus tenuis</name>
    <name type="common">Meningeal worm</name>
    <dbReference type="NCBI Taxonomy" id="148309"/>
    <lineage>
        <taxon>Eukaryota</taxon>
        <taxon>Metazoa</taxon>
        <taxon>Ecdysozoa</taxon>
        <taxon>Nematoda</taxon>
        <taxon>Chromadorea</taxon>
        <taxon>Rhabditida</taxon>
        <taxon>Rhabditina</taxon>
        <taxon>Rhabditomorpha</taxon>
        <taxon>Strongyloidea</taxon>
        <taxon>Metastrongylidae</taxon>
        <taxon>Parelaphostrongylus</taxon>
    </lineage>
</organism>
<protein>
    <submittedName>
        <fullName evidence="1">Uncharacterized protein</fullName>
    </submittedName>
</protein>
<name>A0AAD5R0A5_PARTN</name>